<dbReference type="Pfam" id="PF00989">
    <property type="entry name" value="PAS"/>
    <property type="match status" value="2"/>
</dbReference>
<name>X0ZXW8_9ZZZZ</name>
<proteinExistence type="predicted"/>
<feature type="domain" description="PAS" evidence="1">
    <location>
        <begin position="30"/>
        <end position="100"/>
    </location>
</feature>
<dbReference type="PANTHER" id="PTHR44757">
    <property type="entry name" value="DIGUANYLATE CYCLASE DGCP"/>
    <property type="match status" value="1"/>
</dbReference>
<reference evidence="3" key="1">
    <citation type="journal article" date="2014" name="Front. Microbiol.">
        <title>High frequency of phylogenetically diverse reductive dehalogenase-homologous genes in deep subseafloor sedimentary metagenomes.</title>
        <authorList>
            <person name="Kawai M."/>
            <person name="Futagami T."/>
            <person name="Toyoda A."/>
            <person name="Takaki Y."/>
            <person name="Nishi S."/>
            <person name="Hori S."/>
            <person name="Arai W."/>
            <person name="Tsubouchi T."/>
            <person name="Morono Y."/>
            <person name="Uchiyama I."/>
            <person name="Ito T."/>
            <person name="Fujiyama A."/>
            <person name="Inagaki F."/>
            <person name="Takami H."/>
        </authorList>
    </citation>
    <scope>NUCLEOTIDE SEQUENCE</scope>
    <source>
        <strain evidence="3">Expedition CK06-06</strain>
    </source>
</reference>
<dbReference type="CDD" id="cd00130">
    <property type="entry name" value="PAS"/>
    <property type="match status" value="2"/>
</dbReference>
<protein>
    <recommendedName>
        <fullName evidence="4">PAS domain-containing protein</fullName>
    </recommendedName>
</protein>
<dbReference type="Gene3D" id="3.30.450.20">
    <property type="entry name" value="PAS domain"/>
    <property type="match status" value="2"/>
</dbReference>
<evidence type="ECO:0000259" key="2">
    <source>
        <dbReference type="PROSITE" id="PS50113"/>
    </source>
</evidence>
<dbReference type="InterPro" id="IPR000700">
    <property type="entry name" value="PAS-assoc_C"/>
</dbReference>
<dbReference type="PANTHER" id="PTHR44757:SF2">
    <property type="entry name" value="BIOFILM ARCHITECTURE MAINTENANCE PROTEIN MBAA"/>
    <property type="match status" value="1"/>
</dbReference>
<sequence length="236" mass="26644">MGLSGLVIVVRRFQRSSSELSEKVKERTAQLETANGIFENMEDGYFEVDIAGNYTHVNAAAARQLGTTREKMVGTNFSEYMGKSDAKKLFEIFNKMYKTGSPVNRADYLTVTPDGIEKHIEITATLIHDTKGNPIGSGGVNRDVTERKLAEEAIKNSERYLTQIINFLPEATFMIDTEGRVVFWNRKIEEMVGVKSENILGKGNYEHALPFYGERRPTLTDLALQPNEDWEKTYSS</sequence>
<dbReference type="InterPro" id="IPR013767">
    <property type="entry name" value="PAS_fold"/>
</dbReference>
<evidence type="ECO:0008006" key="4">
    <source>
        <dbReference type="Google" id="ProtNLM"/>
    </source>
</evidence>
<dbReference type="PROSITE" id="PS50112">
    <property type="entry name" value="PAS"/>
    <property type="match status" value="2"/>
</dbReference>
<comment type="caution">
    <text evidence="3">The sequence shown here is derived from an EMBL/GenBank/DDBJ whole genome shotgun (WGS) entry which is preliminary data.</text>
</comment>
<evidence type="ECO:0000313" key="3">
    <source>
        <dbReference type="EMBL" id="GAG52881.1"/>
    </source>
</evidence>
<organism evidence="3">
    <name type="scientific">marine sediment metagenome</name>
    <dbReference type="NCBI Taxonomy" id="412755"/>
    <lineage>
        <taxon>unclassified sequences</taxon>
        <taxon>metagenomes</taxon>
        <taxon>ecological metagenomes</taxon>
    </lineage>
</organism>
<feature type="domain" description="PAS" evidence="1">
    <location>
        <begin position="157"/>
        <end position="202"/>
    </location>
</feature>
<dbReference type="SUPFAM" id="SSF55785">
    <property type="entry name" value="PYP-like sensor domain (PAS domain)"/>
    <property type="match status" value="2"/>
</dbReference>
<dbReference type="GO" id="GO:0006355">
    <property type="term" value="P:regulation of DNA-templated transcription"/>
    <property type="evidence" value="ECO:0007669"/>
    <property type="project" value="InterPro"/>
</dbReference>
<accession>X0ZXW8</accession>
<dbReference type="NCBIfam" id="TIGR00229">
    <property type="entry name" value="sensory_box"/>
    <property type="match status" value="2"/>
</dbReference>
<dbReference type="SMART" id="SM00091">
    <property type="entry name" value="PAS"/>
    <property type="match status" value="2"/>
</dbReference>
<dbReference type="InterPro" id="IPR000014">
    <property type="entry name" value="PAS"/>
</dbReference>
<dbReference type="AlphaFoldDB" id="X0ZXW8"/>
<evidence type="ECO:0000259" key="1">
    <source>
        <dbReference type="PROSITE" id="PS50112"/>
    </source>
</evidence>
<dbReference type="EMBL" id="BARS01051017">
    <property type="protein sequence ID" value="GAG52881.1"/>
    <property type="molecule type" value="Genomic_DNA"/>
</dbReference>
<dbReference type="InterPro" id="IPR052155">
    <property type="entry name" value="Biofilm_reg_signaling"/>
</dbReference>
<dbReference type="InterPro" id="IPR035965">
    <property type="entry name" value="PAS-like_dom_sf"/>
</dbReference>
<dbReference type="SMART" id="SM00086">
    <property type="entry name" value="PAC"/>
    <property type="match status" value="1"/>
</dbReference>
<gene>
    <name evidence="3" type="ORF">S01H1_76057</name>
</gene>
<feature type="domain" description="PAC" evidence="2">
    <location>
        <begin position="104"/>
        <end position="156"/>
    </location>
</feature>
<feature type="non-terminal residue" evidence="3">
    <location>
        <position position="236"/>
    </location>
</feature>
<dbReference type="InterPro" id="IPR001610">
    <property type="entry name" value="PAC"/>
</dbReference>
<dbReference type="PROSITE" id="PS50113">
    <property type="entry name" value="PAC"/>
    <property type="match status" value="1"/>
</dbReference>